<keyword evidence="1" id="KW-1133">Transmembrane helix</keyword>
<comment type="caution">
    <text evidence="3">The sequence shown here is derived from an EMBL/GenBank/DDBJ whole genome shotgun (WGS) entry which is preliminary data.</text>
</comment>
<keyword evidence="1" id="KW-0812">Transmembrane</keyword>
<keyword evidence="1" id="KW-0472">Membrane</keyword>
<dbReference type="Proteomes" id="UP000679950">
    <property type="component" value="Unassembled WGS sequence"/>
</dbReference>
<organism evidence="3 4">
    <name type="scientific">Lederbergia ruris</name>
    <dbReference type="NCBI Taxonomy" id="217495"/>
    <lineage>
        <taxon>Bacteria</taxon>
        <taxon>Bacillati</taxon>
        <taxon>Bacillota</taxon>
        <taxon>Bacilli</taxon>
        <taxon>Bacillales</taxon>
        <taxon>Bacillaceae</taxon>
        <taxon>Lederbergia</taxon>
    </lineage>
</organism>
<evidence type="ECO:0000313" key="4">
    <source>
        <dbReference type="Proteomes" id="UP000679950"/>
    </source>
</evidence>
<dbReference type="InterPro" id="IPR003675">
    <property type="entry name" value="Rce1/LyrA-like_dom"/>
</dbReference>
<protein>
    <submittedName>
        <fullName evidence="3">Membrane protein</fullName>
    </submittedName>
</protein>
<feature type="transmembrane region" description="Helical" evidence="1">
    <location>
        <begin position="12"/>
        <end position="31"/>
    </location>
</feature>
<dbReference type="RefSeq" id="WP_212966995.1">
    <property type="nucleotide sequence ID" value="NZ_BORB01000033.1"/>
</dbReference>
<gene>
    <name evidence="3" type="ORF">J8TS2_33190</name>
</gene>
<feature type="transmembrane region" description="Helical" evidence="1">
    <location>
        <begin position="172"/>
        <end position="190"/>
    </location>
</feature>
<feature type="transmembrane region" description="Helical" evidence="1">
    <location>
        <begin position="118"/>
        <end position="136"/>
    </location>
</feature>
<evidence type="ECO:0000259" key="2">
    <source>
        <dbReference type="Pfam" id="PF02517"/>
    </source>
</evidence>
<feature type="domain" description="CAAX prenyl protease 2/Lysostaphin resistance protein A-like" evidence="2">
    <location>
        <begin position="116"/>
        <end position="214"/>
    </location>
</feature>
<sequence>MSNKIKATKMVIIVLVYYLVTLFAAGFFGLIQPKTGIPTEVIQLTQFGPTFGVVIVMLLFRRHSLHIASGFRFNSNILRRLLIVLASIVFVFAIAIGWYRIWGVSVDFVHPSDLSNPFWLIIIAQFIGAAGEEFGWRCFLQPFLQTRLKVLSASLIVGLLWGIWHVGIFSEGFMFAGLFILSTVSMSVFLGELLSRGKGNHLMLAVSFHALMNLGMLLLFDEENGNVFAMAALAGVVTILALSFLLFRWRTKSDKFPRKGGHDYSVISRK</sequence>
<feature type="transmembrane region" description="Helical" evidence="1">
    <location>
        <begin position="226"/>
        <end position="249"/>
    </location>
</feature>
<evidence type="ECO:0000256" key="1">
    <source>
        <dbReference type="SAM" id="Phobius"/>
    </source>
</evidence>
<proteinExistence type="predicted"/>
<evidence type="ECO:0000313" key="3">
    <source>
        <dbReference type="EMBL" id="GIN59000.1"/>
    </source>
</evidence>
<feature type="transmembrane region" description="Helical" evidence="1">
    <location>
        <begin position="148"/>
        <end position="166"/>
    </location>
</feature>
<feature type="transmembrane region" description="Helical" evidence="1">
    <location>
        <begin position="202"/>
        <end position="220"/>
    </location>
</feature>
<dbReference type="PANTHER" id="PTHR35797:SF1">
    <property type="entry name" value="PROTEASE"/>
    <property type="match status" value="1"/>
</dbReference>
<feature type="transmembrane region" description="Helical" evidence="1">
    <location>
        <begin position="81"/>
        <end position="98"/>
    </location>
</feature>
<name>A0ABQ4KM47_9BACI</name>
<feature type="transmembrane region" description="Helical" evidence="1">
    <location>
        <begin position="43"/>
        <end position="60"/>
    </location>
</feature>
<reference evidence="3 4" key="1">
    <citation type="submission" date="2021-03" db="EMBL/GenBank/DDBJ databases">
        <title>Antimicrobial resistance genes in bacteria isolated from Japanese honey, and their potential for conferring macrolide and lincosamide resistance in the American foulbrood pathogen Paenibacillus larvae.</title>
        <authorList>
            <person name="Okamoto M."/>
            <person name="Kumagai M."/>
            <person name="Kanamori H."/>
            <person name="Takamatsu D."/>
        </authorList>
    </citation>
    <scope>NUCLEOTIDE SEQUENCE [LARGE SCALE GENOMIC DNA]</scope>
    <source>
        <strain evidence="3 4">J8TS2</strain>
    </source>
</reference>
<keyword evidence="4" id="KW-1185">Reference proteome</keyword>
<accession>A0ABQ4KM47</accession>
<dbReference type="EMBL" id="BORB01000033">
    <property type="protein sequence ID" value="GIN59000.1"/>
    <property type="molecule type" value="Genomic_DNA"/>
</dbReference>
<dbReference type="InterPro" id="IPR042150">
    <property type="entry name" value="MmRce1-like"/>
</dbReference>
<dbReference type="Pfam" id="PF02517">
    <property type="entry name" value="Rce1-like"/>
    <property type="match status" value="1"/>
</dbReference>
<dbReference type="PANTHER" id="PTHR35797">
    <property type="entry name" value="PROTEASE-RELATED"/>
    <property type="match status" value="1"/>
</dbReference>